<dbReference type="PANTHER" id="PTHR42067">
    <property type="entry name" value="YALI0C15378P"/>
    <property type="match status" value="1"/>
</dbReference>
<dbReference type="SUPFAM" id="SSF58022">
    <property type="entry name" value="XRCC4, C-terminal oligomerization domain"/>
    <property type="match status" value="1"/>
</dbReference>
<evidence type="ECO:0000313" key="4">
    <source>
        <dbReference type="EMBL" id="KAF2742965.1"/>
    </source>
</evidence>
<dbReference type="PANTHER" id="PTHR42067:SF1">
    <property type="entry name" value="MITOTIC APPARATUS PROTEIN P62"/>
    <property type="match status" value="1"/>
</dbReference>
<evidence type="ECO:0000256" key="2">
    <source>
        <dbReference type="SAM" id="MobiDB-lite"/>
    </source>
</evidence>
<dbReference type="InterPro" id="IPR014751">
    <property type="entry name" value="XRCC4-like_C"/>
</dbReference>
<evidence type="ECO:0000313" key="5">
    <source>
        <dbReference type="Proteomes" id="UP000799440"/>
    </source>
</evidence>
<evidence type="ECO:0000256" key="1">
    <source>
        <dbReference type="SAM" id="Coils"/>
    </source>
</evidence>
<dbReference type="InterPro" id="IPR053962">
    <property type="entry name" value="XRCC4_CC"/>
</dbReference>
<protein>
    <recommendedName>
        <fullName evidence="3">XRCC4 coiled-coil domain-containing protein</fullName>
    </recommendedName>
</protein>
<feature type="domain" description="XRCC4 coiled-coil" evidence="3">
    <location>
        <begin position="159"/>
        <end position="200"/>
    </location>
</feature>
<dbReference type="Proteomes" id="UP000799440">
    <property type="component" value="Unassembled WGS sequence"/>
</dbReference>
<name>A0A6A6UXS6_9PLEO</name>
<dbReference type="Pfam" id="PF21924">
    <property type="entry name" value="XRCC4_CC"/>
    <property type="match status" value="1"/>
</dbReference>
<accession>A0A6A6UXS6</accession>
<proteinExistence type="predicted"/>
<feature type="compositionally biased region" description="Acidic residues" evidence="2">
    <location>
        <begin position="248"/>
        <end position="257"/>
    </location>
</feature>
<dbReference type="EMBL" id="MU006602">
    <property type="protein sequence ID" value="KAF2742965.1"/>
    <property type="molecule type" value="Genomic_DNA"/>
</dbReference>
<feature type="coiled-coil region" evidence="1">
    <location>
        <begin position="148"/>
        <end position="182"/>
    </location>
</feature>
<evidence type="ECO:0000259" key="3">
    <source>
        <dbReference type="Pfam" id="PF21924"/>
    </source>
</evidence>
<feature type="compositionally biased region" description="Acidic residues" evidence="2">
    <location>
        <begin position="340"/>
        <end position="352"/>
    </location>
</feature>
<keyword evidence="5" id="KW-1185">Reference proteome</keyword>
<dbReference type="Gene3D" id="1.20.5.370">
    <property type="match status" value="1"/>
</dbReference>
<feature type="compositionally biased region" description="Basic residues" evidence="2">
    <location>
        <begin position="228"/>
        <end position="242"/>
    </location>
</feature>
<feature type="region of interest" description="Disordered" evidence="2">
    <location>
        <begin position="209"/>
        <end position="352"/>
    </location>
</feature>
<organism evidence="4 5">
    <name type="scientific">Sporormia fimetaria CBS 119925</name>
    <dbReference type="NCBI Taxonomy" id="1340428"/>
    <lineage>
        <taxon>Eukaryota</taxon>
        <taxon>Fungi</taxon>
        <taxon>Dikarya</taxon>
        <taxon>Ascomycota</taxon>
        <taxon>Pezizomycotina</taxon>
        <taxon>Dothideomycetes</taxon>
        <taxon>Pleosporomycetidae</taxon>
        <taxon>Pleosporales</taxon>
        <taxon>Sporormiaceae</taxon>
        <taxon>Sporormia</taxon>
    </lineage>
</organism>
<reference evidence="4" key="1">
    <citation type="journal article" date="2020" name="Stud. Mycol.">
        <title>101 Dothideomycetes genomes: a test case for predicting lifestyles and emergence of pathogens.</title>
        <authorList>
            <person name="Haridas S."/>
            <person name="Albert R."/>
            <person name="Binder M."/>
            <person name="Bloem J."/>
            <person name="Labutti K."/>
            <person name="Salamov A."/>
            <person name="Andreopoulos B."/>
            <person name="Baker S."/>
            <person name="Barry K."/>
            <person name="Bills G."/>
            <person name="Bluhm B."/>
            <person name="Cannon C."/>
            <person name="Castanera R."/>
            <person name="Culley D."/>
            <person name="Daum C."/>
            <person name="Ezra D."/>
            <person name="Gonzalez J."/>
            <person name="Henrissat B."/>
            <person name="Kuo A."/>
            <person name="Liang C."/>
            <person name="Lipzen A."/>
            <person name="Lutzoni F."/>
            <person name="Magnuson J."/>
            <person name="Mondo S."/>
            <person name="Nolan M."/>
            <person name="Ohm R."/>
            <person name="Pangilinan J."/>
            <person name="Park H.-J."/>
            <person name="Ramirez L."/>
            <person name="Alfaro M."/>
            <person name="Sun H."/>
            <person name="Tritt A."/>
            <person name="Yoshinaga Y."/>
            <person name="Zwiers L.-H."/>
            <person name="Turgeon B."/>
            <person name="Goodwin S."/>
            <person name="Spatafora J."/>
            <person name="Crous P."/>
            <person name="Grigoriev I."/>
        </authorList>
    </citation>
    <scope>NUCLEOTIDE SEQUENCE</scope>
    <source>
        <strain evidence="4">CBS 119925</strain>
    </source>
</reference>
<dbReference type="AlphaFoldDB" id="A0A6A6UXS6"/>
<feature type="compositionally biased region" description="Acidic residues" evidence="2">
    <location>
        <begin position="282"/>
        <end position="292"/>
    </location>
</feature>
<dbReference type="OrthoDB" id="8064436at2759"/>
<sequence length="352" mass="38551">MAARHIIPVPAAAAGSPGFVVEVRQTGSDPLDVRLVGTEGESPYVATIKERNIGTLKNKASDKEWPIILAHILLQKQPRPEDAGVLDGVRVEYSLKGDDARITVRRDVQGIKVTLGQIDLRRDESEEIDPLDWAFTSAQAHNHALEEMVQLTASIEAKKAALEKLNAQLDDFIKTKEEAETAMLQQFMVLLNEKKRKIRDQSRLLAGAKVDKATASAVQSTREETKTRSRKAGPSRSSKRKAKQESPPAEEPDDAQMEIDQSKAEEQDEESGPEAETPDRSETEDEGEDASPAEEVAAQSSRGSSSKGEKQSTESLPPTRELPFAKKAGYQGPTLRSADADADDDETEDEEL</sequence>
<gene>
    <name evidence="4" type="ORF">M011DRAFT_452312</name>
</gene>
<keyword evidence="1" id="KW-0175">Coiled coil</keyword>